<name>A0A9W4XJK4_9PLEO</name>
<protein>
    <submittedName>
        <fullName evidence="1">Uncharacterized protein</fullName>
    </submittedName>
</protein>
<keyword evidence="2" id="KW-1185">Reference proteome</keyword>
<dbReference type="EMBL" id="CAOQHR010000005">
    <property type="protein sequence ID" value="CAI6334324.1"/>
    <property type="molecule type" value="Genomic_DNA"/>
</dbReference>
<reference evidence="1" key="1">
    <citation type="submission" date="2023-01" db="EMBL/GenBank/DDBJ databases">
        <authorList>
            <person name="Van Ghelder C."/>
            <person name="Rancurel C."/>
        </authorList>
    </citation>
    <scope>NUCLEOTIDE SEQUENCE</scope>
    <source>
        <strain evidence="1">CNCM I-4278</strain>
    </source>
</reference>
<proteinExistence type="predicted"/>
<accession>A0A9W4XJK4</accession>
<dbReference type="AlphaFoldDB" id="A0A9W4XJK4"/>
<dbReference type="Proteomes" id="UP001152607">
    <property type="component" value="Unassembled WGS sequence"/>
</dbReference>
<dbReference type="OrthoDB" id="3799835at2759"/>
<gene>
    <name evidence="1" type="ORF">PDIGIT_LOCUS7381</name>
</gene>
<comment type="caution">
    <text evidence="1">The sequence shown here is derived from an EMBL/GenBank/DDBJ whole genome shotgun (WGS) entry which is preliminary data.</text>
</comment>
<evidence type="ECO:0000313" key="2">
    <source>
        <dbReference type="Proteomes" id="UP001152607"/>
    </source>
</evidence>
<evidence type="ECO:0000313" key="1">
    <source>
        <dbReference type="EMBL" id="CAI6334324.1"/>
    </source>
</evidence>
<organism evidence="1 2">
    <name type="scientific">Periconia digitata</name>
    <dbReference type="NCBI Taxonomy" id="1303443"/>
    <lineage>
        <taxon>Eukaryota</taxon>
        <taxon>Fungi</taxon>
        <taxon>Dikarya</taxon>
        <taxon>Ascomycota</taxon>
        <taxon>Pezizomycotina</taxon>
        <taxon>Dothideomycetes</taxon>
        <taxon>Pleosporomycetidae</taxon>
        <taxon>Pleosporales</taxon>
        <taxon>Massarineae</taxon>
        <taxon>Periconiaceae</taxon>
        <taxon>Periconia</taxon>
    </lineage>
</organism>
<sequence>MSVLQTADSTSAEPCRLGDLPRELRDRIYEFAIEHTADFWLMHSKQIRPPFSLPTMSSSNDTGLNMPNVLAFKLRPFTPLLFVSKDIRQETQEVLRRLQPIWRGIIRSTIHIDRIVSPSPVFRDICSRSRFVLDVDPNAVFDFLKNIPQSMTSCICNVIITRACVARRSGIDAWDPYGGSCPFTDVLQARCRSLHTIALEVPSVISGGQFAILSATRFLLQLLVDNVVNSVHFVQRQIPQDNSRELIIFDMLESVAGLSTSASEPQQHEENATHASASRVFDTLRESGDSLAEWKDLGFEWSLRITRFADTSLDTSTYARHVTRG</sequence>